<dbReference type="Proteomes" id="UP000183843">
    <property type="component" value="Unassembled WGS sequence"/>
</dbReference>
<gene>
    <name evidence="3" type="ORF">SAMN02910323_0033</name>
    <name evidence="2" type="ORF">SAMN05216587_102332</name>
    <name evidence="1" type="ORF">SAMN05660648_00831</name>
</gene>
<dbReference type="Proteomes" id="UP000182958">
    <property type="component" value="Unassembled WGS sequence"/>
</dbReference>
<evidence type="ECO:0000313" key="1">
    <source>
        <dbReference type="EMBL" id="SDZ84026.1"/>
    </source>
</evidence>
<evidence type="ECO:0000313" key="3">
    <source>
        <dbReference type="EMBL" id="SFW61624.1"/>
    </source>
</evidence>
<dbReference type="RefSeq" id="WP_037354533.1">
    <property type="nucleotide sequence ID" value="NZ_FNQG01000003.1"/>
</dbReference>
<evidence type="ECO:0000313" key="5">
    <source>
        <dbReference type="Proteomes" id="UP000183469"/>
    </source>
</evidence>
<dbReference type="Proteomes" id="UP000183469">
    <property type="component" value="Unassembled WGS sequence"/>
</dbReference>
<protein>
    <submittedName>
        <fullName evidence="3">Uncharacterized protein</fullName>
    </submittedName>
</protein>
<sequence length="108" mass="12096">MTTLAELKKMSKMDDAQLDNVAGGSFQEALEDGFELMKRGLIKDGQEVEAVMKSLGYTGYKANAISGYDPQGNPIPDLDTPTIYVNKQGQKISREEFWKNFDKENNLK</sequence>
<evidence type="ECO:0000313" key="2">
    <source>
        <dbReference type="EMBL" id="SFA85355.1"/>
    </source>
</evidence>
<name>A0A1K1QNZ6_SELRU</name>
<accession>A0A1K1QNZ6</accession>
<dbReference type="OrthoDB" id="1667275at2"/>
<evidence type="ECO:0000313" key="6">
    <source>
        <dbReference type="Proteomes" id="UP000183843"/>
    </source>
</evidence>
<keyword evidence="4" id="KW-1185">Reference proteome</keyword>
<proteinExistence type="predicted"/>
<reference evidence="5 6" key="1">
    <citation type="submission" date="2016-10" db="EMBL/GenBank/DDBJ databases">
        <authorList>
            <person name="de Groot N.N."/>
        </authorList>
    </citation>
    <scope>NUCLEOTIDE SEQUENCE [LARGE SCALE GENOMIC DNA]</scope>
    <source>
        <strain evidence="1 5">DSM 2872</strain>
        <strain evidence="2 6">L14</strain>
    </source>
</reference>
<organism evidence="3 4">
    <name type="scientific">Selenomonas ruminantium</name>
    <dbReference type="NCBI Taxonomy" id="971"/>
    <lineage>
        <taxon>Bacteria</taxon>
        <taxon>Bacillati</taxon>
        <taxon>Bacillota</taxon>
        <taxon>Negativicutes</taxon>
        <taxon>Selenomonadales</taxon>
        <taxon>Selenomonadaceae</taxon>
        <taxon>Selenomonas</taxon>
    </lineage>
</organism>
<reference evidence="4" key="3">
    <citation type="submission" date="2016-11" db="EMBL/GenBank/DDBJ databases">
        <authorList>
            <person name="Varghese N."/>
            <person name="Submissions S."/>
        </authorList>
    </citation>
    <scope>NUCLEOTIDE SEQUENCE [LARGE SCALE GENOMIC DNA]</scope>
    <source>
        <strain evidence="4">C3</strain>
    </source>
</reference>
<evidence type="ECO:0000313" key="4">
    <source>
        <dbReference type="Proteomes" id="UP000182958"/>
    </source>
</evidence>
<reference evidence="3" key="2">
    <citation type="submission" date="2016-11" db="EMBL/GenBank/DDBJ databases">
        <authorList>
            <person name="Jaros S."/>
            <person name="Januszkiewicz K."/>
            <person name="Wedrychowicz H."/>
        </authorList>
    </citation>
    <scope>NUCLEOTIDE SEQUENCE [LARGE SCALE GENOMIC DNA]</scope>
    <source>
        <strain evidence="3">C3</strain>
    </source>
</reference>
<dbReference type="EMBL" id="FPJA01000013">
    <property type="protein sequence ID" value="SFW61624.1"/>
    <property type="molecule type" value="Genomic_DNA"/>
</dbReference>
<dbReference type="EMBL" id="FOJX01000002">
    <property type="protein sequence ID" value="SFA85355.1"/>
    <property type="molecule type" value="Genomic_DNA"/>
</dbReference>
<dbReference type="AlphaFoldDB" id="A0A1K1QNZ6"/>
<dbReference type="EMBL" id="FNQG01000003">
    <property type="protein sequence ID" value="SDZ84026.1"/>
    <property type="molecule type" value="Genomic_DNA"/>
</dbReference>